<gene>
    <name evidence="2" type="ORF">PXEA_LOCUS34122</name>
</gene>
<accession>A0A3S5FGW1</accession>
<evidence type="ECO:0000313" key="3">
    <source>
        <dbReference type="Proteomes" id="UP000784294"/>
    </source>
</evidence>
<feature type="compositionally biased region" description="Basic and acidic residues" evidence="1">
    <location>
        <begin position="26"/>
        <end position="42"/>
    </location>
</feature>
<feature type="compositionally biased region" description="Basic and acidic residues" evidence="1">
    <location>
        <begin position="117"/>
        <end position="126"/>
    </location>
</feature>
<keyword evidence="3" id="KW-1185">Reference proteome</keyword>
<proteinExistence type="predicted"/>
<name>A0A3S5FGW1_9PLAT</name>
<protein>
    <submittedName>
        <fullName evidence="2">Uncharacterized protein</fullName>
    </submittedName>
</protein>
<evidence type="ECO:0000313" key="2">
    <source>
        <dbReference type="EMBL" id="VEL40682.1"/>
    </source>
</evidence>
<feature type="compositionally biased region" description="Low complexity" evidence="1">
    <location>
        <begin position="63"/>
        <end position="77"/>
    </location>
</feature>
<feature type="region of interest" description="Disordered" evidence="1">
    <location>
        <begin position="1"/>
        <end position="127"/>
    </location>
</feature>
<evidence type="ECO:0000256" key="1">
    <source>
        <dbReference type="SAM" id="MobiDB-lite"/>
    </source>
</evidence>
<dbReference type="Proteomes" id="UP000784294">
    <property type="component" value="Unassembled WGS sequence"/>
</dbReference>
<dbReference type="AlphaFoldDB" id="A0A3S5FGW1"/>
<comment type="caution">
    <text evidence="2">The sequence shown here is derived from an EMBL/GenBank/DDBJ whole genome shotgun (WGS) entry which is preliminary data.</text>
</comment>
<dbReference type="EMBL" id="CAAALY010265954">
    <property type="protein sequence ID" value="VEL40682.1"/>
    <property type="molecule type" value="Genomic_DNA"/>
</dbReference>
<sequence length="159" mass="16926">MSPVADRVRVNGRQATGHRVGPGRAKIPERYVSEQSLERYTETAEPALFGEAESRGVGKKSRVAAPQSSARAARSHSLQPLESGGADRPAPRDRVPSTGERQCPSPEASTAALGLPPDRELARQADVDPASIRHFYVKRLNGSLGLSIVSAKVSDSLSC</sequence>
<reference evidence="2" key="1">
    <citation type="submission" date="2018-11" db="EMBL/GenBank/DDBJ databases">
        <authorList>
            <consortium name="Pathogen Informatics"/>
        </authorList>
    </citation>
    <scope>NUCLEOTIDE SEQUENCE</scope>
</reference>
<organism evidence="2 3">
    <name type="scientific">Protopolystoma xenopodis</name>
    <dbReference type="NCBI Taxonomy" id="117903"/>
    <lineage>
        <taxon>Eukaryota</taxon>
        <taxon>Metazoa</taxon>
        <taxon>Spiralia</taxon>
        <taxon>Lophotrochozoa</taxon>
        <taxon>Platyhelminthes</taxon>
        <taxon>Monogenea</taxon>
        <taxon>Polyopisthocotylea</taxon>
        <taxon>Polystomatidea</taxon>
        <taxon>Polystomatidae</taxon>
        <taxon>Protopolystoma</taxon>
    </lineage>
</organism>